<dbReference type="InParanoid" id="D7EJ37"/>
<dbReference type="AlphaFoldDB" id="D7EJ37"/>
<sequence length="171" mass="18702">MVEFEDRKRSEKILGGRTTKIGVAREFRGRETTKSGTKCAAEGQSGRGGFRGKETTKSGAGGAAEGGPKWLRSKPWREDHEEHRRKQGAEPRERGKVSNKAVHLGVNEMVPTSLSSSGRTKAAEMCEDFTKLDQVVSELDPRQSQGNHKQSRSVVASIANKVHEALKPFSG</sequence>
<feature type="compositionally biased region" description="Basic and acidic residues" evidence="1">
    <location>
        <begin position="75"/>
        <end position="96"/>
    </location>
</feature>
<reference evidence="2 3" key="2">
    <citation type="journal article" date="2010" name="Nucleic Acids Res.">
        <title>BeetleBase in 2010: revisions to provide comprehensive genomic information for Tribolium castaneum.</title>
        <authorList>
            <person name="Kim H.S."/>
            <person name="Murphy T."/>
            <person name="Xia J."/>
            <person name="Caragea D."/>
            <person name="Park Y."/>
            <person name="Beeman R.W."/>
            <person name="Lorenzen M.D."/>
            <person name="Butcher S."/>
            <person name="Manak J.R."/>
            <person name="Brown S.J."/>
        </authorList>
    </citation>
    <scope>NUCLEOTIDE SEQUENCE [LARGE SCALE GENOMIC DNA]</scope>
    <source>
        <strain evidence="2 3">Georgia GA2</strain>
    </source>
</reference>
<dbReference type="EMBL" id="KQ972067">
    <property type="protein sequence ID" value="EFA12572.1"/>
    <property type="molecule type" value="Genomic_DNA"/>
</dbReference>
<name>D7EJ37_TRICA</name>
<feature type="region of interest" description="Disordered" evidence="1">
    <location>
        <begin position="26"/>
        <end position="121"/>
    </location>
</feature>
<accession>D7EJ37</accession>
<evidence type="ECO:0000313" key="2">
    <source>
        <dbReference type="EMBL" id="EFA12572.1"/>
    </source>
</evidence>
<evidence type="ECO:0000256" key="1">
    <source>
        <dbReference type="SAM" id="MobiDB-lite"/>
    </source>
</evidence>
<reference evidence="2 3" key="1">
    <citation type="journal article" date="2008" name="Nature">
        <title>The genome of the model beetle and pest Tribolium castaneum.</title>
        <authorList>
            <consortium name="Tribolium Genome Sequencing Consortium"/>
            <person name="Richards S."/>
            <person name="Gibbs R.A."/>
            <person name="Weinstock G.M."/>
            <person name="Brown S.J."/>
            <person name="Denell R."/>
            <person name="Beeman R.W."/>
            <person name="Gibbs R."/>
            <person name="Beeman R.W."/>
            <person name="Brown S.J."/>
            <person name="Bucher G."/>
            <person name="Friedrich M."/>
            <person name="Grimmelikhuijzen C.J."/>
            <person name="Klingler M."/>
            <person name="Lorenzen M."/>
            <person name="Richards S."/>
            <person name="Roth S."/>
            <person name="Schroder R."/>
            <person name="Tautz D."/>
            <person name="Zdobnov E.M."/>
            <person name="Muzny D."/>
            <person name="Gibbs R.A."/>
            <person name="Weinstock G.M."/>
            <person name="Attaway T."/>
            <person name="Bell S."/>
            <person name="Buhay C.J."/>
            <person name="Chandrabose M.N."/>
            <person name="Chavez D."/>
            <person name="Clerk-Blankenburg K.P."/>
            <person name="Cree A."/>
            <person name="Dao M."/>
            <person name="Davis C."/>
            <person name="Chacko J."/>
            <person name="Dinh H."/>
            <person name="Dugan-Rocha S."/>
            <person name="Fowler G."/>
            <person name="Garner T.T."/>
            <person name="Garnes J."/>
            <person name="Gnirke A."/>
            <person name="Hawes A."/>
            <person name="Hernandez J."/>
            <person name="Hines S."/>
            <person name="Holder M."/>
            <person name="Hume J."/>
            <person name="Jhangiani S.N."/>
            <person name="Joshi V."/>
            <person name="Khan Z.M."/>
            <person name="Jackson L."/>
            <person name="Kovar C."/>
            <person name="Kowis A."/>
            <person name="Lee S."/>
            <person name="Lewis L.R."/>
            <person name="Margolis J."/>
            <person name="Morgan M."/>
            <person name="Nazareth L.V."/>
            <person name="Nguyen N."/>
            <person name="Okwuonu G."/>
            <person name="Parker D."/>
            <person name="Richards S."/>
            <person name="Ruiz S.J."/>
            <person name="Santibanez J."/>
            <person name="Savard J."/>
            <person name="Scherer S.E."/>
            <person name="Schneider B."/>
            <person name="Sodergren E."/>
            <person name="Tautz D."/>
            <person name="Vattahil S."/>
            <person name="Villasana D."/>
            <person name="White C.S."/>
            <person name="Wright R."/>
            <person name="Park Y."/>
            <person name="Beeman R.W."/>
            <person name="Lord J."/>
            <person name="Oppert B."/>
            <person name="Lorenzen M."/>
            <person name="Brown S."/>
            <person name="Wang L."/>
            <person name="Savard J."/>
            <person name="Tautz D."/>
            <person name="Richards S."/>
            <person name="Weinstock G."/>
            <person name="Gibbs R.A."/>
            <person name="Liu Y."/>
            <person name="Worley K."/>
            <person name="Weinstock G."/>
            <person name="Elsik C.G."/>
            <person name="Reese J.T."/>
            <person name="Elhaik E."/>
            <person name="Landan G."/>
            <person name="Graur D."/>
            <person name="Arensburger P."/>
            <person name="Atkinson P."/>
            <person name="Beeman R.W."/>
            <person name="Beidler J."/>
            <person name="Brown S.J."/>
            <person name="Demuth J.P."/>
            <person name="Drury D.W."/>
            <person name="Du Y.Z."/>
            <person name="Fujiwara H."/>
            <person name="Lorenzen M."/>
            <person name="Maselli V."/>
            <person name="Osanai M."/>
            <person name="Park Y."/>
            <person name="Robertson H.M."/>
            <person name="Tu Z."/>
            <person name="Wang J.J."/>
            <person name="Wang S."/>
            <person name="Richards S."/>
            <person name="Song H."/>
            <person name="Zhang L."/>
            <person name="Sodergren E."/>
            <person name="Werner D."/>
            <person name="Stanke M."/>
            <person name="Morgenstern B."/>
            <person name="Solovyev V."/>
            <person name="Kosarev P."/>
            <person name="Brown G."/>
            <person name="Chen H.C."/>
            <person name="Ermolaeva O."/>
            <person name="Hlavina W."/>
            <person name="Kapustin Y."/>
            <person name="Kiryutin B."/>
            <person name="Kitts P."/>
            <person name="Maglott D."/>
            <person name="Pruitt K."/>
            <person name="Sapojnikov V."/>
            <person name="Souvorov A."/>
            <person name="Mackey A.J."/>
            <person name="Waterhouse R.M."/>
            <person name="Wyder S."/>
            <person name="Zdobnov E.M."/>
            <person name="Zdobnov E.M."/>
            <person name="Wyder S."/>
            <person name="Kriventseva E.V."/>
            <person name="Kadowaki T."/>
            <person name="Bork P."/>
            <person name="Aranda M."/>
            <person name="Bao R."/>
            <person name="Beermann A."/>
            <person name="Berns N."/>
            <person name="Bolognesi R."/>
            <person name="Bonneton F."/>
            <person name="Bopp D."/>
            <person name="Brown S.J."/>
            <person name="Bucher G."/>
            <person name="Butts T."/>
            <person name="Chaumot A."/>
            <person name="Denell R.E."/>
            <person name="Ferrier D.E."/>
            <person name="Friedrich M."/>
            <person name="Gordon C.M."/>
            <person name="Jindra M."/>
            <person name="Klingler M."/>
            <person name="Lan Q."/>
            <person name="Lattorff H.M."/>
            <person name="Laudet V."/>
            <person name="von Levetsow C."/>
            <person name="Liu Z."/>
            <person name="Lutz R."/>
            <person name="Lynch J.A."/>
            <person name="da Fonseca R.N."/>
            <person name="Posnien N."/>
            <person name="Reuter R."/>
            <person name="Roth S."/>
            <person name="Savard J."/>
            <person name="Schinko J.B."/>
            <person name="Schmitt C."/>
            <person name="Schoppmeier M."/>
            <person name="Schroder R."/>
            <person name="Shippy T.D."/>
            <person name="Simonnet F."/>
            <person name="Marques-Souza H."/>
            <person name="Tautz D."/>
            <person name="Tomoyasu Y."/>
            <person name="Trauner J."/>
            <person name="Van der Zee M."/>
            <person name="Vervoort M."/>
            <person name="Wittkopp N."/>
            <person name="Wimmer E.A."/>
            <person name="Yang X."/>
            <person name="Jones A.K."/>
            <person name="Sattelle D.B."/>
            <person name="Ebert P.R."/>
            <person name="Nelson D."/>
            <person name="Scott J.G."/>
            <person name="Beeman R.W."/>
            <person name="Muthukrishnan S."/>
            <person name="Kramer K.J."/>
            <person name="Arakane Y."/>
            <person name="Beeman R.W."/>
            <person name="Zhu Q."/>
            <person name="Hogenkamp D."/>
            <person name="Dixit R."/>
            <person name="Oppert B."/>
            <person name="Jiang H."/>
            <person name="Zou Z."/>
            <person name="Marshall J."/>
            <person name="Elpidina E."/>
            <person name="Vinokurov K."/>
            <person name="Oppert C."/>
            <person name="Zou Z."/>
            <person name="Evans J."/>
            <person name="Lu Z."/>
            <person name="Zhao P."/>
            <person name="Sumathipala N."/>
            <person name="Altincicek B."/>
            <person name="Vilcinskas A."/>
            <person name="Williams M."/>
            <person name="Hultmark D."/>
            <person name="Hetru C."/>
            <person name="Jiang H."/>
            <person name="Grimmelikhuijzen C.J."/>
            <person name="Hauser F."/>
            <person name="Cazzamali G."/>
            <person name="Williamson M."/>
            <person name="Park Y."/>
            <person name="Li B."/>
            <person name="Tanaka Y."/>
            <person name="Predel R."/>
            <person name="Neupert S."/>
            <person name="Schachtner J."/>
            <person name="Verleyen P."/>
            <person name="Raible F."/>
            <person name="Bork P."/>
            <person name="Friedrich M."/>
            <person name="Walden K.K."/>
            <person name="Robertson H.M."/>
            <person name="Angeli S."/>
            <person name="Foret S."/>
            <person name="Bucher G."/>
            <person name="Schuetz S."/>
            <person name="Maleszka R."/>
            <person name="Wimmer E.A."/>
            <person name="Beeman R.W."/>
            <person name="Lorenzen M."/>
            <person name="Tomoyasu Y."/>
            <person name="Miller S.C."/>
            <person name="Grossmann D."/>
            <person name="Bucher G."/>
        </authorList>
    </citation>
    <scope>NUCLEOTIDE SEQUENCE [LARGE SCALE GENOMIC DNA]</scope>
    <source>
        <strain evidence="2 3">Georgia GA2</strain>
    </source>
</reference>
<dbReference type="HOGENOM" id="CLU_105188_0_0_1"/>
<feature type="compositionally biased region" description="Polar residues" evidence="1">
    <location>
        <begin position="110"/>
        <end position="119"/>
    </location>
</feature>
<gene>
    <name evidence="2" type="primary">GLEAN_04201</name>
    <name evidence="2" type="ORF">TcasGA2_TC004201</name>
</gene>
<evidence type="ECO:0000313" key="3">
    <source>
        <dbReference type="Proteomes" id="UP000007266"/>
    </source>
</evidence>
<protein>
    <submittedName>
        <fullName evidence="2">Uncharacterized protein</fullName>
    </submittedName>
</protein>
<proteinExistence type="predicted"/>
<dbReference type="PhylomeDB" id="D7EJ37"/>
<dbReference type="Proteomes" id="UP000007266">
    <property type="component" value="Unassembled WGS sequence"/>
</dbReference>
<organism evidence="2 3">
    <name type="scientific">Tribolium castaneum</name>
    <name type="common">Red flour beetle</name>
    <dbReference type="NCBI Taxonomy" id="7070"/>
    <lineage>
        <taxon>Eukaryota</taxon>
        <taxon>Metazoa</taxon>
        <taxon>Ecdysozoa</taxon>
        <taxon>Arthropoda</taxon>
        <taxon>Hexapoda</taxon>
        <taxon>Insecta</taxon>
        <taxon>Pterygota</taxon>
        <taxon>Neoptera</taxon>
        <taxon>Endopterygota</taxon>
        <taxon>Coleoptera</taxon>
        <taxon>Polyphaga</taxon>
        <taxon>Cucujiformia</taxon>
        <taxon>Tenebrionidae</taxon>
        <taxon>Tenebrionidae incertae sedis</taxon>
        <taxon>Tribolium</taxon>
    </lineage>
</organism>
<keyword evidence="3" id="KW-1185">Reference proteome</keyword>